<feature type="domain" description="Carrier" evidence="3">
    <location>
        <begin position="552"/>
        <end position="637"/>
    </location>
</feature>
<reference evidence="5" key="1">
    <citation type="journal article" date="2017" name="Nat. Microbiol.">
        <title>Global analysis of biosynthetic gene clusters reveals vast potential of secondary metabolite production in Penicillium species.</title>
        <authorList>
            <person name="Nielsen J.C."/>
            <person name="Grijseels S."/>
            <person name="Prigent S."/>
            <person name="Ji B."/>
            <person name="Dainat J."/>
            <person name="Nielsen K.F."/>
            <person name="Frisvad J.C."/>
            <person name="Workman M."/>
            <person name="Nielsen J."/>
        </authorList>
    </citation>
    <scope>NUCLEOTIDE SEQUENCE [LARGE SCALE GENOMIC DNA]</scope>
    <source>
        <strain evidence="5">IBT 4502</strain>
    </source>
</reference>
<organism evidence="4 5">
    <name type="scientific">Penicillium polonicum</name>
    <dbReference type="NCBI Taxonomy" id="60169"/>
    <lineage>
        <taxon>Eukaryota</taxon>
        <taxon>Fungi</taxon>
        <taxon>Dikarya</taxon>
        <taxon>Ascomycota</taxon>
        <taxon>Pezizomycotina</taxon>
        <taxon>Eurotiomycetes</taxon>
        <taxon>Eurotiomycetidae</taxon>
        <taxon>Eurotiales</taxon>
        <taxon>Aspergillaceae</taxon>
        <taxon>Penicillium</taxon>
    </lineage>
</organism>
<keyword evidence="1" id="KW-0596">Phosphopantetheine</keyword>
<gene>
    <name evidence="4" type="ORF">PENPOL_c001G00822</name>
</gene>
<dbReference type="Pfam" id="PF00501">
    <property type="entry name" value="AMP-binding"/>
    <property type="match status" value="1"/>
</dbReference>
<dbReference type="PROSITE" id="PS50075">
    <property type="entry name" value="CARRIER"/>
    <property type="match status" value="1"/>
</dbReference>
<evidence type="ECO:0000259" key="3">
    <source>
        <dbReference type="PROSITE" id="PS50075"/>
    </source>
</evidence>
<dbReference type="Pfam" id="PF23562">
    <property type="entry name" value="AMP-binding_C_3"/>
    <property type="match status" value="1"/>
</dbReference>
<dbReference type="GO" id="GO:0031177">
    <property type="term" value="F:phosphopantetheine binding"/>
    <property type="evidence" value="ECO:0007669"/>
    <property type="project" value="InterPro"/>
</dbReference>
<dbReference type="InterPro" id="IPR042099">
    <property type="entry name" value="ANL_N_sf"/>
</dbReference>
<dbReference type="STRING" id="60169.A0A1V6P2U8"/>
<dbReference type="Gene3D" id="3.40.50.12780">
    <property type="entry name" value="N-terminal domain of ligase-like"/>
    <property type="match status" value="1"/>
</dbReference>
<dbReference type="InterPro" id="IPR013120">
    <property type="entry name" value="FAR_NAD-bd"/>
</dbReference>
<dbReference type="GO" id="GO:0044550">
    <property type="term" value="P:secondary metabolite biosynthetic process"/>
    <property type="evidence" value="ECO:0007669"/>
    <property type="project" value="UniProtKB-ARBA"/>
</dbReference>
<evidence type="ECO:0000313" key="4">
    <source>
        <dbReference type="EMBL" id="OQD71289.1"/>
    </source>
</evidence>
<dbReference type="PANTHER" id="PTHR43439:SF2">
    <property type="entry name" value="ENZYME, PUTATIVE (JCVI)-RELATED"/>
    <property type="match status" value="1"/>
</dbReference>
<keyword evidence="5" id="KW-1185">Reference proteome</keyword>
<dbReference type="AlphaFoldDB" id="A0A1V6P2U8"/>
<name>A0A1V6P2U8_PENPO</name>
<dbReference type="Pfam" id="PF00550">
    <property type="entry name" value="PP-binding"/>
    <property type="match status" value="1"/>
</dbReference>
<dbReference type="SUPFAM" id="SSF51735">
    <property type="entry name" value="NAD(P)-binding Rossmann-fold domains"/>
    <property type="match status" value="1"/>
</dbReference>
<dbReference type="InterPro" id="IPR036291">
    <property type="entry name" value="NAD(P)-bd_dom_sf"/>
</dbReference>
<dbReference type="SUPFAM" id="SSF56801">
    <property type="entry name" value="Acetyl-CoA synthetase-like"/>
    <property type="match status" value="1"/>
</dbReference>
<dbReference type="InterPro" id="IPR020806">
    <property type="entry name" value="PKS_PP-bd"/>
</dbReference>
<dbReference type="PANTHER" id="PTHR43439">
    <property type="entry name" value="PHENYLACETATE-COENZYME A LIGASE"/>
    <property type="match status" value="1"/>
</dbReference>
<dbReference type="OrthoDB" id="429813at2759"/>
<keyword evidence="2" id="KW-0597">Phosphoprotein</keyword>
<dbReference type="InterPro" id="IPR020845">
    <property type="entry name" value="AMP-binding_CS"/>
</dbReference>
<dbReference type="SMART" id="SM00823">
    <property type="entry name" value="PKS_PP"/>
    <property type="match status" value="1"/>
</dbReference>
<comment type="caution">
    <text evidence="4">The sequence shown here is derived from an EMBL/GenBank/DDBJ whole genome shotgun (WGS) entry which is preliminary data.</text>
</comment>
<evidence type="ECO:0000256" key="2">
    <source>
        <dbReference type="ARBA" id="ARBA00022553"/>
    </source>
</evidence>
<dbReference type="EMBL" id="MDYM01000001">
    <property type="protein sequence ID" value="OQD71289.1"/>
    <property type="molecule type" value="Genomic_DNA"/>
</dbReference>
<dbReference type="Proteomes" id="UP000191408">
    <property type="component" value="Unassembled WGS sequence"/>
</dbReference>
<dbReference type="SUPFAM" id="SSF47336">
    <property type="entry name" value="ACP-like"/>
    <property type="match status" value="1"/>
</dbReference>
<evidence type="ECO:0000256" key="1">
    <source>
        <dbReference type="ARBA" id="ARBA00022450"/>
    </source>
</evidence>
<dbReference type="InterPro" id="IPR051414">
    <property type="entry name" value="Adenylate-forming_Reductase"/>
</dbReference>
<dbReference type="PROSITE" id="PS00455">
    <property type="entry name" value="AMP_BINDING"/>
    <property type="match status" value="1"/>
</dbReference>
<proteinExistence type="predicted"/>
<dbReference type="InterPro" id="IPR000873">
    <property type="entry name" value="AMP-dep_synth/lig_dom"/>
</dbReference>
<protein>
    <recommendedName>
        <fullName evidence="3">Carrier domain-containing protein</fullName>
    </recommendedName>
</protein>
<dbReference type="InterPro" id="IPR009081">
    <property type="entry name" value="PP-bd_ACP"/>
</dbReference>
<accession>A0A1V6P2U8</accession>
<dbReference type="InterPro" id="IPR036736">
    <property type="entry name" value="ACP-like_sf"/>
</dbReference>
<sequence>MTTLKDYGRRLVITIVDEMARNNPERVVYSIATSHDISKGLRDINARDFANAVNRTAWWLESELGKGSLFPTVGYIGPHNDFRYILLLLACIKAGYKALLPSPRNSIEATVAVLNASRCDIWVSPEEQPEMLPQLLSRRSMKVLDIPKTDELLKTEPVPDYPYNKTFQEAAGDPFCVLHTSGSTGLPKPIVWKNSLLGTLGATRLLPETDGRPPWTVIFDEGDLFYSAFPLYHGAGLIMNVLITAFYGTSNVIGPMGVLSTIDLVDSLADHTNIKVWSIIPSIVDEIGETPSISRKFASAKIIIVSGGPVTYASASKATRNVRILNITGTSEGLFQGSLLVEREDWIYFSFHPYAGFDFRKIDEGVHEHWAVRIEERVALHQGIFHTFPDTKQLNFKDLYAPHPTKPNLWIYRGRMDDMLVLSNGEKVRPVAMEAIINSHPAVSSCLMVGTGYTMTSLLVELVFPELLSTTGHEAILDSIMEKVHTANAIGSKQARLFREYIWFAKPGKPFVRTDKNTVKRRDTIVLCEKEIEQFYKSMEEYGNLAANIDVASLATISKSIHHLLAIALPATKEIGPDVDLLAAGVDSLVAFSISNSLRSALGKHNVSEERKLAVTPRFVYTHPTISALTKALYNLVYNNISCSAETSVDLQRKTVDRFRAKYTAGLGDGHTVILTGSTGSLGSYLLESLVHQQHSVKKIYCLNRTEDGKAKQTAAGESRGLTTDWPPQRVEFIQVDVSKPNFGLAREIYNTLLEQTTHIIHNQWPVNYNWDIASFEPHVRGVRHLIDFARNSNHNASLFFVSSVATVSHLKPDGAVPEKSNYTLTTKLNGYGSAKHVSELILDDAVALSDVNTSVCRVGQIAGPVLRGSEKGMWGKHEWVPTLIASSKYLGVLPSTLGSLNRVDWIPVDLLADILIQLAGVATNGINGVNGVNGAGIARNGTAAGSSTTTHTLPVYHAVNPNAVDWASLVPMVANHLGRSIKIVSWAEWMDALQNSRDSAMTALSLEQNPALKLFHFFDSVTKAAENAISGLKNSGKKAVDAILNPQKIDVAFQKFTRPTVGAGKTIFPTSQRDLKNIGFHFDLSNHTRQVPDNRPNAKPGATRTSNVIKWQAAAQAESKSIKDWIRKNGLHAEIQTLEVPEDATKEEFEEILRTAATKL</sequence>
<dbReference type="Gene3D" id="3.40.50.720">
    <property type="entry name" value="NAD(P)-binding Rossmann-like Domain"/>
    <property type="match status" value="1"/>
</dbReference>
<dbReference type="Pfam" id="PF07993">
    <property type="entry name" value="NAD_binding_4"/>
    <property type="match status" value="1"/>
</dbReference>
<evidence type="ECO:0000313" key="5">
    <source>
        <dbReference type="Proteomes" id="UP000191408"/>
    </source>
</evidence>
<dbReference type="Gene3D" id="1.10.1200.10">
    <property type="entry name" value="ACP-like"/>
    <property type="match status" value="1"/>
</dbReference>